<sequence>MASNGGLLLDSEDSDALDLEPAASCSRREKPQIFINPRMRHRGLSIVNRNPCCQPNFVHTLVLLSLVAAVALLGVVSMRFATEIKELHNTLQEYSILPQRMKIIEKDIYKLKTSLDLIRMSIGGTADLLVSNTTSVVIERLSEIETQVEGIVSQIKVHIY</sequence>
<dbReference type="EMBL" id="JBGFUD010012191">
    <property type="protein sequence ID" value="MFH4983415.1"/>
    <property type="molecule type" value="Genomic_DNA"/>
</dbReference>
<gene>
    <name evidence="2" type="ORF">AB6A40_010124</name>
</gene>
<proteinExistence type="predicted"/>
<keyword evidence="1" id="KW-0472">Membrane</keyword>
<keyword evidence="1" id="KW-0812">Transmembrane</keyword>
<protein>
    <submittedName>
        <fullName evidence="2">Uncharacterized protein</fullName>
    </submittedName>
</protein>
<reference evidence="2 3" key="1">
    <citation type="submission" date="2024-08" db="EMBL/GenBank/DDBJ databases">
        <title>Gnathostoma spinigerum genome.</title>
        <authorList>
            <person name="Gonzalez-Bertolin B."/>
            <person name="Monzon S."/>
            <person name="Zaballos A."/>
            <person name="Jimenez P."/>
            <person name="Dekumyoy P."/>
            <person name="Varona S."/>
            <person name="Cuesta I."/>
            <person name="Sumanam S."/>
            <person name="Adisakwattana P."/>
            <person name="Gasser R.B."/>
            <person name="Hernandez-Gonzalez A."/>
            <person name="Young N.D."/>
            <person name="Perteguer M.J."/>
        </authorList>
    </citation>
    <scope>NUCLEOTIDE SEQUENCE [LARGE SCALE GENOMIC DNA]</scope>
    <source>
        <strain evidence="2">AL3</strain>
        <tissue evidence="2">Liver</tissue>
    </source>
</reference>
<evidence type="ECO:0000313" key="2">
    <source>
        <dbReference type="EMBL" id="MFH4983415.1"/>
    </source>
</evidence>
<evidence type="ECO:0000313" key="3">
    <source>
        <dbReference type="Proteomes" id="UP001608902"/>
    </source>
</evidence>
<accession>A0ABD6F2T3</accession>
<keyword evidence="1" id="KW-1133">Transmembrane helix</keyword>
<dbReference type="AlphaFoldDB" id="A0ABD6F2T3"/>
<dbReference type="Proteomes" id="UP001608902">
    <property type="component" value="Unassembled WGS sequence"/>
</dbReference>
<evidence type="ECO:0000256" key="1">
    <source>
        <dbReference type="SAM" id="Phobius"/>
    </source>
</evidence>
<organism evidence="2 3">
    <name type="scientific">Gnathostoma spinigerum</name>
    <dbReference type="NCBI Taxonomy" id="75299"/>
    <lineage>
        <taxon>Eukaryota</taxon>
        <taxon>Metazoa</taxon>
        <taxon>Ecdysozoa</taxon>
        <taxon>Nematoda</taxon>
        <taxon>Chromadorea</taxon>
        <taxon>Rhabditida</taxon>
        <taxon>Spirurina</taxon>
        <taxon>Gnathostomatomorpha</taxon>
        <taxon>Gnathostomatoidea</taxon>
        <taxon>Gnathostomatidae</taxon>
        <taxon>Gnathostoma</taxon>
    </lineage>
</organism>
<comment type="caution">
    <text evidence="2">The sequence shown here is derived from an EMBL/GenBank/DDBJ whole genome shotgun (WGS) entry which is preliminary data.</text>
</comment>
<feature type="transmembrane region" description="Helical" evidence="1">
    <location>
        <begin position="57"/>
        <end position="76"/>
    </location>
</feature>
<keyword evidence="3" id="KW-1185">Reference proteome</keyword>
<name>A0ABD6F2T3_9BILA</name>